<dbReference type="AlphaFoldDB" id="A0A7U2NFL8"/>
<evidence type="ECO:0000313" key="2">
    <source>
        <dbReference type="Proteomes" id="UP000596329"/>
    </source>
</evidence>
<organism evidence="1 2">
    <name type="scientific">Flavobacterium psychrophilum</name>
    <dbReference type="NCBI Taxonomy" id="96345"/>
    <lineage>
        <taxon>Bacteria</taxon>
        <taxon>Pseudomonadati</taxon>
        <taxon>Bacteroidota</taxon>
        <taxon>Flavobacteriia</taxon>
        <taxon>Flavobacteriales</taxon>
        <taxon>Flavobacteriaceae</taxon>
        <taxon>Flavobacterium</taxon>
    </lineage>
</organism>
<gene>
    <name evidence="1" type="ORF">H0H26_00800</name>
</gene>
<evidence type="ECO:0000313" key="1">
    <source>
        <dbReference type="EMBL" id="QRE04177.1"/>
    </source>
</evidence>
<sequence>MALTRQQGALKNKLLRYKEIVNEYQSHNTQDIPLTVIWKKHIYPKYYISIGTLYNALNEPIEKQLKEIALLE</sequence>
<proteinExistence type="predicted"/>
<protein>
    <submittedName>
        <fullName evidence="1">Uncharacterized protein</fullName>
    </submittedName>
</protein>
<dbReference type="EMBL" id="CP059075">
    <property type="protein sequence ID" value="QRE04177.1"/>
    <property type="molecule type" value="Genomic_DNA"/>
</dbReference>
<accession>A0A7U2NFL8</accession>
<reference evidence="1 2" key="1">
    <citation type="submission" date="2020-07" db="EMBL/GenBank/DDBJ databases">
        <title>Genomic characterization of Flavobacterium psychrophilum strains.</title>
        <authorList>
            <person name="Castillo D."/>
            <person name="Jorgensen J."/>
            <person name="Middelboe M."/>
        </authorList>
    </citation>
    <scope>NUCLEOTIDE SEQUENCE [LARGE SCALE GENOMIC DNA]</scope>
    <source>
        <strain evidence="1 2">FPS-R7</strain>
    </source>
</reference>
<dbReference type="RefSeq" id="WP_063742706.1">
    <property type="nucleotide sequence ID" value="NZ_CP059075.1"/>
</dbReference>
<dbReference type="Proteomes" id="UP000596329">
    <property type="component" value="Chromosome"/>
</dbReference>
<name>A0A7U2NFL8_FLAPS</name>